<dbReference type="GO" id="GO:0016491">
    <property type="term" value="F:oxidoreductase activity"/>
    <property type="evidence" value="ECO:0007669"/>
    <property type="project" value="UniProtKB-KW"/>
</dbReference>
<dbReference type="PANTHER" id="PTHR43669">
    <property type="entry name" value="5-KETO-D-GLUCONATE 5-REDUCTASE"/>
    <property type="match status" value="1"/>
</dbReference>
<dbReference type="InParanoid" id="A0A0C3HA07"/>
<dbReference type="EMBL" id="KN832879">
    <property type="protein sequence ID" value="KIM99171.1"/>
    <property type="molecule type" value="Genomic_DNA"/>
</dbReference>
<keyword evidence="4" id="KW-1185">Reference proteome</keyword>
<accession>A0A0C3HA07</accession>
<evidence type="ECO:0000256" key="2">
    <source>
        <dbReference type="ARBA" id="ARBA00023002"/>
    </source>
</evidence>
<evidence type="ECO:0000313" key="3">
    <source>
        <dbReference type="EMBL" id="KIM99171.1"/>
    </source>
</evidence>
<organism evidence="3 4">
    <name type="scientific">Oidiodendron maius (strain Zn)</name>
    <dbReference type="NCBI Taxonomy" id="913774"/>
    <lineage>
        <taxon>Eukaryota</taxon>
        <taxon>Fungi</taxon>
        <taxon>Dikarya</taxon>
        <taxon>Ascomycota</taxon>
        <taxon>Pezizomycotina</taxon>
        <taxon>Leotiomycetes</taxon>
        <taxon>Leotiomycetes incertae sedis</taxon>
        <taxon>Myxotrichaceae</taxon>
        <taxon>Oidiodendron</taxon>
    </lineage>
</organism>
<gene>
    <name evidence="3" type="ORF">OIDMADRAFT_166807</name>
</gene>
<dbReference type="SUPFAM" id="SSF51735">
    <property type="entry name" value="NAD(P)-binding Rossmann-fold domains"/>
    <property type="match status" value="1"/>
</dbReference>
<reference evidence="3 4" key="1">
    <citation type="submission" date="2014-04" db="EMBL/GenBank/DDBJ databases">
        <authorList>
            <consortium name="DOE Joint Genome Institute"/>
            <person name="Kuo A."/>
            <person name="Martino E."/>
            <person name="Perotto S."/>
            <person name="Kohler A."/>
            <person name="Nagy L.G."/>
            <person name="Floudas D."/>
            <person name="Copeland A."/>
            <person name="Barry K.W."/>
            <person name="Cichocki N."/>
            <person name="Veneault-Fourrey C."/>
            <person name="LaButti K."/>
            <person name="Lindquist E.A."/>
            <person name="Lipzen A."/>
            <person name="Lundell T."/>
            <person name="Morin E."/>
            <person name="Murat C."/>
            <person name="Sun H."/>
            <person name="Tunlid A."/>
            <person name="Henrissat B."/>
            <person name="Grigoriev I.V."/>
            <person name="Hibbett D.S."/>
            <person name="Martin F."/>
            <person name="Nordberg H.P."/>
            <person name="Cantor M.N."/>
            <person name="Hua S.X."/>
        </authorList>
    </citation>
    <scope>NUCLEOTIDE SEQUENCE [LARGE SCALE GENOMIC DNA]</scope>
    <source>
        <strain evidence="3 4">Zn</strain>
    </source>
</reference>
<dbReference type="InterPro" id="IPR002347">
    <property type="entry name" value="SDR_fam"/>
</dbReference>
<dbReference type="Proteomes" id="UP000054321">
    <property type="component" value="Unassembled WGS sequence"/>
</dbReference>
<comment type="similarity">
    <text evidence="1">Belongs to the short-chain dehydrogenases/reductases (SDR) family.</text>
</comment>
<evidence type="ECO:0000313" key="4">
    <source>
        <dbReference type="Proteomes" id="UP000054321"/>
    </source>
</evidence>
<dbReference type="STRING" id="913774.A0A0C3HA07"/>
<evidence type="ECO:0008006" key="5">
    <source>
        <dbReference type="Google" id="ProtNLM"/>
    </source>
</evidence>
<name>A0A0C3HA07_OIDMZ</name>
<proteinExistence type="inferred from homology"/>
<dbReference type="Pfam" id="PF00106">
    <property type="entry name" value="adh_short"/>
    <property type="match status" value="1"/>
</dbReference>
<dbReference type="PANTHER" id="PTHR43669:SF4">
    <property type="entry name" value="SHORT-CHAIN DEHYDROGENASE"/>
    <property type="match status" value="1"/>
</dbReference>
<protein>
    <recommendedName>
        <fullName evidence="5">Short chain type dehydrogenase</fullName>
    </recommendedName>
</protein>
<dbReference type="HOGENOM" id="CLU_103010_1_0_1"/>
<dbReference type="InterPro" id="IPR036291">
    <property type="entry name" value="NAD(P)-bd_dom_sf"/>
</dbReference>
<dbReference type="Gene3D" id="3.40.50.720">
    <property type="entry name" value="NAD(P)-binding Rossmann-like Domain"/>
    <property type="match status" value="1"/>
</dbReference>
<keyword evidence="2" id="KW-0560">Oxidoreductase</keyword>
<evidence type="ECO:0000256" key="1">
    <source>
        <dbReference type="ARBA" id="ARBA00006484"/>
    </source>
</evidence>
<dbReference type="OrthoDB" id="5336600at2759"/>
<dbReference type="AlphaFoldDB" id="A0A0C3HA07"/>
<reference evidence="4" key="2">
    <citation type="submission" date="2015-01" db="EMBL/GenBank/DDBJ databases">
        <title>Evolutionary Origins and Diversification of the Mycorrhizal Mutualists.</title>
        <authorList>
            <consortium name="DOE Joint Genome Institute"/>
            <consortium name="Mycorrhizal Genomics Consortium"/>
            <person name="Kohler A."/>
            <person name="Kuo A."/>
            <person name="Nagy L.G."/>
            <person name="Floudas D."/>
            <person name="Copeland A."/>
            <person name="Barry K.W."/>
            <person name="Cichocki N."/>
            <person name="Veneault-Fourrey C."/>
            <person name="LaButti K."/>
            <person name="Lindquist E.A."/>
            <person name="Lipzen A."/>
            <person name="Lundell T."/>
            <person name="Morin E."/>
            <person name="Murat C."/>
            <person name="Riley R."/>
            <person name="Ohm R."/>
            <person name="Sun H."/>
            <person name="Tunlid A."/>
            <person name="Henrissat B."/>
            <person name="Grigoriev I.V."/>
            <person name="Hibbett D.S."/>
            <person name="Martin F."/>
        </authorList>
    </citation>
    <scope>NUCLEOTIDE SEQUENCE [LARGE SCALE GENOMIC DNA]</scope>
    <source>
        <strain evidence="4">Zn</strain>
    </source>
</reference>
<sequence>MPGTSPVILILGAGPNIGQAVARTFASRGYKVALAARSLDEADSTDNQLNITSDFANSDDVVNAFKRVNKVLGIPSVVVYNVSASTLTPPHDPLALPLAAFNRDVSINVTSAFVAAQQATLGFAQLPASASKTFIYTGNILNVAILPSFLDQGIGKSAGAHMIWAASAAYIDRGFKFYYGDERKADGTAIYRVDGEAHAKLYWELAEEKTHGPWMQTFVKGVGYTKFDSQYASSS</sequence>